<accession>A0A1B2I0T0</accession>
<gene>
    <name evidence="5" type="ORF">BBK82_46730</name>
</gene>
<dbReference type="KEGG" id="led:BBK82_46730"/>
<keyword evidence="6" id="KW-1185">Reference proteome</keyword>
<keyword evidence="2" id="KW-0119">Carbohydrate metabolism</keyword>
<evidence type="ECO:0000256" key="1">
    <source>
        <dbReference type="ARBA" id="ARBA00023295"/>
    </source>
</evidence>
<dbReference type="GO" id="GO:0016798">
    <property type="term" value="F:hydrolase activity, acting on glycosyl bonds"/>
    <property type="evidence" value="ECO:0007669"/>
    <property type="project" value="UniProtKB-KW"/>
</dbReference>
<keyword evidence="1" id="KW-0378">Hydrolase</keyword>
<keyword evidence="1" id="KW-0326">Glycosidase</keyword>
<dbReference type="InterPro" id="IPR036116">
    <property type="entry name" value="FN3_sf"/>
</dbReference>
<feature type="region of interest" description="Disordered" evidence="3">
    <location>
        <begin position="89"/>
        <end position="120"/>
    </location>
</feature>
<sequence>MFLAACGQEQQDPVLTSELTTPVDVTLHWRPEPGAAGQVVEYANAADGEYTVLEFAPPGKTTYKHPDLIPETQFYYRVRPVNGPATATVDITLPPGEEVPETDGHEWAEPRKGGGGTHPVASPEAVPGALKAEVKHANGILFTWEDHASDEEGYLIELKPAGAADYRVAAQLEPDVTSFGLITLPDEKIASCRVRAFRFGASSNLTQQRTGKV</sequence>
<organism evidence="5 6">
    <name type="scientific">Lentzea guizhouensis</name>
    <dbReference type="NCBI Taxonomy" id="1586287"/>
    <lineage>
        <taxon>Bacteria</taxon>
        <taxon>Bacillati</taxon>
        <taxon>Actinomycetota</taxon>
        <taxon>Actinomycetes</taxon>
        <taxon>Pseudonocardiales</taxon>
        <taxon>Pseudonocardiaceae</taxon>
        <taxon>Lentzea</taxon>
    </lineage>
</organism>
<dbReference type="CDD" id="cd00063">
    <property type="entry name" value="FN3"/>
    <property type="match status" value="1"/>
</dbReference>
<evidence type="ECO:0000313" key="5">
    <source>
        <dbReference type="EMBL" id="ANZ43610.1"/>
    </source>
</evidence>
<evidence type="ECO:0000313" key="6">
    <source>
        <dbReference type="Proteomes" id="UP000093053"/>
    </source>
</evidence>
<dbReference type="EMBL" id="CP016793">
    <property type="protein sequence ID" value="ANZ43610.1"/>
    <property type="molecule type" value="Genomic_DNA"/>
</dbReference>
<dbReference type="InterPro" id="IPR013783">
    <property type="entry name" value="Ig-like_fold"/>
</dbReference>
<evidence type="ECO:0000259" key="4">
    <source>
        <dbReference type="PROSITE" id="PS50853"/>
    </source>
</evidence>
<name>A0A1B2I0T0_9PSEU</name>
<reference evidence="5 6" key="1">
    <citation type="submission" date="2016-07" db="EMBL/GenBank/DDBJ databases">
        <title>Complete genome sequence of the Lentzea guizhouensis DHS C013.</title>
        <authorList>
            <person name="Cao C."/>
        </authorList>
    </citation>
    <scope>NUCLEOTIDE SEQUENCE [LARGE SCALE GENOMIC DNA]</scope>
    <source>
        <strain evidence="5 6">DHS C013</strain>
    </source>
</reference>
<evidence type="ECO:0000256" key="3">
    <source>
        <dbReference type="SAM" id="MobiDB-lite"/>
    </source>
</evidence>
<dbReference type="Proteomes" id="UP000093053">
    <property type="component" value="Chromosome"/>
</dbReference>
<feature type="domain" description="Fibronectin type-III" evidence="4">
    <location>
        <begin position="9"/>
        <end position="96"/>
    </location>
</feature>
<dbReference type="PROSITE" id="PS50853">
    <property type="entry name" value="FN3"/>
    <property type="match status" value="1"/>
</dbReference>
<dbReference type="Gene3D" id="2.60.40.10">
    <property type="entry name" value="Immunoglobulins"/>
    <property type="match status" value="1"/>
</dbReference>
<dbReference type="GO" id="GO:0000272">
    <property type="term" value="P:polysaccharide catabolic process"/>
    <property type="evidence" value="ECO:0007669"/>
    <property type="project" value="UniProtKB-KW"/>
</dbReference>
<keyword evidence="2" id="KW-0624">Polysaccharide degradation</keyword>
<evidence type="ECO:0000256" key="2">
    <source>
        <dbReference type="ARBA" id="ARBA00023326"/>
    </source>
</evidence>
<proteinExistence type="predicted"/>
<dbReference type="STRING" id="1586287.BBK82_46730"/>
<dbReference type="AlphaFoldDB" id="A0A1B2I0T0"/>
<dbReference type="InterPro" id="IPR003961">
    <property type="entry name" value="FN3_dom"/>
</dbReference>
<dbReference type="SUPFAM" id="SSF49265">
    <property type="entry name" value="Fibronectin type III"/>
    <property type="match status" value="2"/>
</dbReference>
<feature type="compositionally biased region" description="Basic and acidic residues" evidence="3">
    <location>
        <begin position="102"/>
        <end position="112"/>
    </location>
</feature>
<protein>
    <recommendedName>
        <fullName evidence="4">Fibronectin type-III domain-containing protein</fullName>
    </recommendedName>
</protein>